<comment type="similarity">
    <text evidence="2 9">Belongs to the peptidase M18 family.</text>
</comment>
<dbReference type="Pfam" id="PF02127">
    <property type="entry name" value="Peptidase_M18"/>
    <property type="match status" value="1"/>
</dbReference>
<dbReference type="InterPro" id="IPR023358">
    <property type="entry name" value="Peptidase_M18_dom2"/>
</dbReference>
<keyword evidence="7 9" id="KW-0862">Zinc</keyword>
<keyword evidence="4 9" id="KW-0645">Protease</keyword>
<keyword evidence="5 9" id="KW-0479">Metal-binding</keyword>
<keyword evidence="8 9" id="KW-0482">Metalloprotease</keyword>
<evidence type="ECO:0000313" key="12">
    <source>
        <dbReference type="Proteomes" id="UP000007054"/>
    </source>
</evidence>
<dbReference type="PANTHER" id="PTHR28570">
    <property type="entry name" value="ASPARTYL AMINOPEPTIDASE"/>
    <property type="match status" value="1"/>
</dbReference>
<sequence length="475" mass="52189">MSKDKQEKGGKNAAKELKKALFYQKEHGCKRMSESELKKCDKFSEKYKAFLDAAKTEREANAYAIALLEKHGFTEYHTGMKLKAGDKIYRNNRDKAVLAAIIGTEDIAKGVRICAAHIDSPRLDLKQVPLYEDHELALFKTHYYGGIKKYQWTTIPMALHGVIVKADGTKITVNIGEDEQDPVFCVSDLLPHLATEQMKRPLAQGVKGEELNLLVGSRPFLDGEESSAVKLNILHILYEKYGITEADFLSAELEAVPVSKARDVGFDRSMIGSYGHDDRVCAYTALMATADCKDPRYTSVLVLTDKEETGSDGNTGLCSSYLQYFIADLAAAFGQEARTVLSHSRCLSADVNAAFDPTFPDVLDPRNAAFLNYGVVVTKFTGARGKSGTSDASAEFVATIRNLMDENQIIWQTGELGKVDMGGGGTVALYIANMDVDTIDVGVPVMSMHAPMEVVAKIDVYMAYKAFLAFISDKT</sequence>
<dbReference type="GO" id="GO:0008270">
    <property type="term" value="F:zinc ion binding"/>
    <property type="evidence" value="ECO:0007669"/>
    <property type="project" value="InterPro"/>
</dbReference>
<dbReference type="KEGG" id="rch:RUM_00400"/>
<protein>
    <recommendedName>
        <fullName evidence="10">M18 family aminopeptidase</fullName>
        <ecNumber evidence="10">3.4.11.-</ecNumber>
    </recommendedName>
</protein>
<evidence type="ECO:0000256" key="5">
    <source>
        <dbReference type="ARBA" id="ARBA00022723"/>
    </source>
</evidence>
<dbReference type="GO" id="GO:0004177">
    <property type="term" value="F:aminopeptidase activity"/>
    <property type="evidence" value="ECO:0007669"/>
    <property type="project" value="UniProtKB-KW"/>
</dbReference>
<evidence type="ECO:0000256" key="8">
    <source>
        <dbReference type="ARBA" id="ARBA00023049"/>
    </source>
</evidence>
<reference evidence="11" key="2">
    <citation type="submission" date="2010-03" db="EMBL/GenBank/DDBJ databases">
        <authorList>
            <person name="Pajon A."/>
        </authorList>
    </citation>
    <scope>NUCLEOTIDE SEQUENCE</scope>
    <source>
        <strain evidence="11">Type strain: 18P13</strain>
    </source>
</reference>
<evidence type="ECO:0000313" key="11">
    <source>
        <dbReference type="EMBL" id="CBL16317.1"/>
    </source>
</evidence>
<dbReference type="GO" id="GO:0005737">
    <property type="term" value="C:cytoplasm"/>
    <property type="evidence" value="ECO:0007669"/>
    <property type="project" value="UniProtKB-ARBA"/>
</dbReference>
<dbReference type="SUPFAM" id="SSF101821">
    <property type="entry name" value="Aminopeptidase/glucanase lid domain"/>
    <property type="match status" value="1"/>
</dbReference>
<dbReference type="Proteomes" id="UP000007054">
    <property type="component" value="Chromosome"/>
</dbReference>
<organism evidence="11 12">
    <name type="scientific">Ruminococcus champanellensis (strain DSM 18848 / JCM 17042 / KCTC 15320 / 18P13)</name>
    <dbReference type="NCBI Taxonomy" id="213810"/>
    <lineage>
        <taxon>Bacteria</taxon>
        <taxon>Bacillati</taxon>
        <taxon>Bacillota</taxon>
        <taxon>Clostridia</taxon>
        <taxon>Eubacteriales</taxon>
        <taxon>Oscillospiraceae</taxon>
        <taxon>Ruminococcus</taxon>
    </lineage>
</organism>
<dbReference type="EC" id="3.4.11.-" evidence="10"/>
<evidence type="ECO:0000256" key="3">
    <source>
        <dbReference type="ARBA" id="ARBA00022438"/>
    </source>
</evidence>
<keyword evidence="6 9" id="KW-0378">Hydrolase</keyword>
<dbReference type="RefSeq" id="WP_015557225.1">
    <property type="nucleotide sequence ID" value="NC_021039.1"/>
</dbReference>
<reference evidence="11" key="1">
    <citation type="submission" date="2010-03" db="EMBL/GenBank/DDBJ databases">
        <title>The genome sequence of Ruminococcus sp. 18P13.</title>
        <authorList>
            <consortium name="metaHIT consortium -- http://www.metahit.eu/"/>
            <person name="Pajon A."/>
            <person name="Turner K."/>
            <person name="Parkhill J."/>
            <person name="Bernalier A."/>
        </authorList>
    </citation>
    <scope>NUCLEOTIDE SEQUENCE [LARGE SCALE GENOMIC DNA]</scope>
    <source>
        <strain evidence="11">Type strain: 18P13</strain>
    </source>
</reference>
<evidence type="ECO:0000256" key="10">
    <source>
        <dbReference type="RuleBase" id="RU004387"/>
    </source>
</evidence>
<proteinExistence type="inferred from homology"/>
<dbReference type="PANTHER" id="PTHR28570:SF2">
    <property type="entry name" value="M18 FAMILY AMINOPEPTIDASE 1-RELATED"/>
    <property type="match status" value="1"/>
</dbReference>
<dbReference type="GO" id="GO:0008237">
    <property type="term" value="F:metallopeptidase activity"/>
    <property type="evidence" value="ECO:0007669"/>
    <property type="project" value="UniProtKB-KW"/>
</dbReference>
<dbReference type="EMBL" id="FP929052">
    <property type="protein sequence ID" value="CBL16317.1"/>
    <property type="molecule type" value="Genomic_DNA"/>
</dbReference>
<name>D4L9M2_RUMC1</name>
<dbReference type="PATRIC" id="fig|213810.4.peg.142"/>
<evidence type="ECO:0000256" key="6">
    <source>
        <dbReference type="ARBA" id="ARBA00022801"/>
    </source>
</evidence>
<comment type="cofactor">
    <cofactor evidence="1 10">
        <name>Zn(2+)</name>
        <dbReference type="ChEBI" id="CHEBI:29105"/>
    </cofactor>
</comment>
<evidence type="ECO:0000256" key="2">
    <source>
        <dbReference type="ARBA" id="ARBA00008290"/>
    </source>
</evidence>
<evidence type="ECO:0000256" key="9">
    <source>
        <dbReference type="RuleBase" id="RU004386"/>
    </source>
</evidence>
<evidence type="ECO:0000256" key="1">
    <source>
        <dbReference type="ARBA" id="ARBA00001947"/>
    </source>
</evidence>
<dbReference type="Gene3D" id="2.30.250.10">
    <property type="entry name" value="Aminopeptidase i, Domain 2"/>
    <property type="match status" value="1"/>
</dbReference>
<evidence type="ECO:0000256" key="4">
    <source>
        <dbReference type="ARBA" id="ARBA00022670"/>
    </source>
</evidence>
<keyword evidence="12" id="KW-1185">Reference proteome</keyword>
<gene>
    <name evidence="11" type="ordered locus">RUM_00400</name>
</gene>
<dbReference type="HOGENOM" id="CLU_590123_0_0_9"/>
<dbReference type="Gene3D" id="3.40.630.10">
    <property type="entry name" value="Zn peptidases"/>
    <property type="match status" value="1"/>
</dbReference>
<evidence type="ECO:0000256" key="7">
    <source>
        <dbReference type="ARBA" id="ARBA00022833"/>
    </source>
</evidence>
<dbReference type="PRINTS" id="PR00932">
    <property type="entry name" value="AMINO1PTASE"/>
</dbReference>
<dbReference type="NCBIfam" id="NF002600">
    <property type="entry name" value="PRK02256.1"/>
    <property type="match status" value="1"/>
</dbReference>
<accession>D4L9M2</accession>
<keyword evidence="3 9" id="KW-0031">Aminopeptidase</keyword>
<dbReference type="GeneID" id="83154898"/>
<dbReference type="SUPFAM" id="SSF53187">
    <property type="entry name" value="Zn-dependent exopeptidases"/>
    <property type="match status" value="1"/>
</dbReference>
<dbReference type="STRING" id="213810.RUM_00400"/>
<dbReference type="InterPro" id="IPR001948">
    <property type="entry name" value="Peptidase_M18"/>
</dbReference>
<dbReference type="GO" id="GO:0006508">
    <property type="term" value="P:proteolysis"/>
    <property type="evidence" value="ECO:0007669"/>
    <property type="project" value="UniProtKB-KW"/>
</dbReference>
<dbReference type="BioCyc" id="RCHA213810:RUM_RS00165-MONOMER"/>
<dbReference type="AlphaFoldDB" id="D4L9M2"/>